<dbReference type="OrthoDB" id="572300at2"/>
<proteinExistence type="inferred from homology"/>
<dbReference type="Proteomes" id="UP000487350">
    <property type="component" value="Unassembled WGS sequence"/>
</dbReference>
<evidence type="ECO:0000256" key="5">
    <source>
        <dbReference type="ARBA" id="ARBA00022692"/>
    </source>
</evidence>
<organism evidence="11 12">
    <name type="scientific">Caenimonas koreensis DSM 17982</name>
    <dbReference type="NCBI Taxonomy" id="1121255"/>
    <lineage>
        <taxon>Bacteria</taxon>
        <taxon>Pseudomonadati</taxon>
        <taxon>Pseudomonadota</taxon>
        <taxon>Betaproteobacteria</taxon>
        <taxon>Burkholderiales</taxon>
        <taxon>Comamonadaceae</taxon>
        <taxon>Caenimonas</taxon>
    </lineage>
</organism>
<evidence type="ECO:0000256" key="9">
    <source>
        <dbReference type="SAM" id="SignalP"/>
    </source>
</evidence>
<evidence type="ECO:0000256" key="1">
    <source>
        <dbReference type="ARBA" id="ARBA00004442"/>
    </source>
</evidence>
<dbReference type="GO" id="GO:0008320">
    <property type="term" value="F:protein transmembrane transporter activity"/>
    <property type="evidence" value="ECO:0007669"/>
    <property type="project" value="TreeGrafter"/>
</dbReference>
<dbReference type="InterPro" id="IPR051544">
    <property type="entry name" value="TPS_OM_transporter"/>
</dbReference>
<keyword evidence="12" id="KW-1185">Reference proteome</keyword>
<dbReference type="PANTHER" id="PTHR34597">
    <property type="entry name" value="SLR1661 PROTEIN"/>
    <property type="match status" value="1"/>
</dbReference>
<gene>
    <name evidence="11" type="ORF">GHT07_05195</name>
</gene>
<evidence type="ECO:0000259" key="10">
    <source>
        <dbReference type="PROSITE" id="PS51779"/>
    </source>
</evidence>
<sequence>MFIVRTRRQRWVLRGNLSLAALAFCQVAAAQQPPGAGSQLLQIPAAPVQPRTAPQMRIEERTASTPVTSDEVKLRVQSLRVTGSTAFTEPALVELTGFVAGSELTLSQLQAMAEKITGLYRRNGYFAAHAYVPAQEIKDGAVHIAVSEGRYGAIALRNNTNLSDSIAQGALDGVNRGDLILAEPLERHLLLLSDLPGITLNSTLAPGAVAGTSDLLVEVSPGARVNGSIDIDNGGSRFTGRYRIGATVNVNEPLGLGDVASLRLLTSGHGLQYARASWQRQLGRGQVGVAYSWLGYELGEEFAPLGAHGTARVASVFGRYPLMRSRNSNMYAQLGFDWKTFNDRIDATGSEIDRKSRVLTASVFGDRTDAEGGGYTTYFAGLSAGSLDIETPSARAADALTARANGGFSKIVLNATRTQRLGSGPLSIYGSIGGQLASKNLDSSEKLVLGGTGGVRAYSEGQAYADEGVLVSLELRDDLPRFTSLPGYMQLVGFVDAASVTIDHSPWVAGSNHRTLSGAGVGVNWSDPGNFLVRAYYAHTLGGKAAPPYSDRAGRFYFQLVKYF</sequence>
<dbReference type="AlphaFoldDB" id="A0A844AQT6"/>
<evidence type="ECO:0000256" key="2">
    <source>
        <dbReference type="ARBA" id="ARBA00009055"/>
    </source>
</evidence>
<dbReference type="GO" id="GO:0046819">
    <property type="term" value="P:protein secretion by the type V secretion system"/>
    <property type="evidence" value="ECO:0007669"/>
    <property type="project" value="TreeGrafter"/>
</dbReference>
<feature type="domain" description="POTRA" evidence="10">
    <location>
        <begin position="74"/>
        <end position="149"/>
    </location>
</feature>
<dbReference type="EMBL" id="WJBU01000004">
    <property type="protein sequence ID" value="MRD46660.1"/>
    <property type="molecule type" value="Genomic_DNA"/>
</dbReference>
<keyword evidence="4" id="KW-1134">Transmembrane beta strand</keyword>
<feature type="signal peptide" evidence="9">
    <location>
        <begin position="1"/>
        <end position="30"/>
    </location>
</feature>
<evidence type="ECO:0000256" key="8">
    <source>
        <dbReference type="ARBA" id="ARBA00023237"/>
    </source>
</evidence>
<evidence type="ECO:0000313" key="11">
    <source>
        <dbReference type="EMBL" id="MRD46660.1"/>
    </source>
</evidence>
<dbReference type="Gene3D" id="3.10.20.310">
    <property type="entry name" value="membrane protein fhac"/>
    <property type="match status" value="1"/>
</dbReference>
<dbReference type="Pfam" id="PF03865">
    <property type="entry name" value="ShlB"/>
    <property type="match status" value="1"/>
</dbReference>
<keyword evidence="3" id="KW-0813">Transport</keyword>
<evidence type="ECO:0000256" key="6">
    <source>
        <dbReference type="ARBA" id="ARBA00022927"/>
    </source>
</evidence>
<dbReference type="Pfam" id="PF08479">
    <property type="entry name" value="POTRA_2"/>
    <property type="match status" value="1"/>
</dbReference>
<keyword evidence="5" id="KW-0812">Transmembrane</keyword>
<evidence type="ECO:0000256" key="4">
    <source>
        <dbReference type="ARBA" id="ARBA00022452"/>
    </source>
</evidence>
<keyword evidence="9" id="KW-0732">Signal</keyword>
<dbReference type="GO" id="GO:0098046">
    <property type="term" value="C:type V protein secretion system complex"/>
    <property type="evidence" value="ECO:0007669"/>
    <property type="project" value="TreeGrafter"/>
</dbReference>
<keyword evidence="8" id="KW-0998">Cell outer membrane</keyword>
<evidence type="ECO:0000256" key="3">
    <source>
        <dbReference type="ARBA" id="ARBA00022448"/>
    </source>
</evidence>
<name>A0A844AQT6_9BURK</name>
<accession>A0A844AQT6</accession>
<dbReference type="InterPro" id="IPR005565">
    <property type="entry name" value="Hemolysn_activator_HlyB_C"/>
</dbReference>
<evidence type="ECO:0000256" key="7">
    <source>
        <dbReference type="ARBA" id="ARBA00023136"/>
    </source>
</evidence>
<keyword evidence="6" id="KW-0653">Protein transport</keyword>
<dbReference type="InterPro" id="IPR013686">
    <property type="entry name" value="Polypept-transport_assoc_ShlB"/>
</dbReference>
<dbReference type="Gene3D" id="2.40.160.50">
    <property type="entry name" value="membrane protein fhac: a member of the omp85/tpsb transporter family"/>
    <property type="match status" value="1"/>
</dbReference>
<comment type="similarity">
    <text evidence="2">Belongs to the TPS (TC 1.B.20) family.</text>
</comment>
<dbReference type="PANTHER" id="PTHR34597:SF1">
    <property type="entry name" value="HEME_HEMOPEXIN TRANSPORTER PROTEIN HUXB"/>
    <property type="match status" value="1"/>
</dbReference>
<protein>
    <submittedName>
        <fullName evidence="11">ShlB/FhaC/HecB family hemolysin secretion/activation protein</fullName>
    </submittedName>
</protein>
<dbReference type="PROSITE" id="PS51779">
    <property type="entry name" value="POTRA"/>
    <property type="match status" value="1"/>
</dbReference>
<dbReference type="RefSeq" id="WP_153584001.1">
    <property type="nucleotide sequence ID" value="NZ_WJBU01000004.1"/>
</dbReference>
<comment type="subcellular location">
    <subcellularLocation>
        <location evidence="1">Cell outer membrane</location>
    </subcellularLocation>
</comment>
<keyword evidence="7" id="KW-0472">Membrane</keyword>
<reference evidence="11 12" key="1">
    <citation type="submission" date="2019-11" db="EMBL/GenBank/DDBJ databases">
        <title>Caenimonas koreensis gen. nov., sp. nov., isolated from activated sludge.</title>
        <authorList>
            <person name="Seung H.R."/>
        </authorList>
    </citation>
    <scope>NUCLEOTIDE SEQUENCE [LARGE SCALE GENOMIC DNA]</scope>
    <source>
        <strain evidence="11 12">EMB320</strain>
    </source>
</reference>
<dbReference type="GO" id="GO:0009279">
    <property type="term" value="C:cell outer membrane"/>
    <property type="evidence" value="ECO:0007669"/>
    <property type="project" value="UniProtKB-SubCell"/>
</dbReference>
<feature type="chain" id="PRO_5032415367" evidence="9">
    <location>
        <begin position="31"/>
        <end position="564"/>
    </location>
</feature>
<comment type="caution">
    <text evidence="11">The sequence shown here is derived from an EMBL/GenBank/DDBJ whole genome shotgun (WGS) entry which is preliminary data.</text>
</comment>
<evidence type="ECO:0000313" key="12">
    <source>
        <dbReference type="Proteomes" id="UP000487350"/>
    </source>
</evidence>
<dbReference type="InterPro" id="IPR034746">
    <property type="entry name" value="POTRA"/>
</dbReference>